<protein>
    <submittedName>
        <fullName evidence="2">NADPH-dependent oxidoreductase</fullName>
    </submittedName>
</protein>
<dbReference type="Gene3D" id="3.40.50.360">
    <property type="match status" value="1"/>
</dbReference>
<dbReference type="EMBL" id="MT162466">
    <property type="protein sequence ID" value="QIN96766.1"/>
    <property type="molecule type" value="Genomic_DNA"/>
</dbReference>
<reference evidence="2 3" key="1">
    <citation type="submission" date="2020-03" db="EMBL/GenBank/DDBJ databases">
        <title>The Isolation and Genome Sequence of a Novel Cyanophage S-N03 from the Huanghai Sea, China.</title>
        <authorList>
            <person name="Jiang T."/>
        </authorList>
    </citation>
    <scope>NUCLEOTIDE SEQUENCE [LARGE SCALE GENOMIC DNA]</scope>
</reference>
<dbReference type="GeneID" id="77945300"/>
<evidence type="ECO:0000313" key="2">
    <source>
        <dbReference type="EMBL" id="QIN96766.1"/>
    </source>
</evidence>
<dbReference type="Proteomes" id="UP000502617">
    <property type="component" value="Segment"/>
</dbReference>
<dbReference type="InterPro" id="IPR029039">
    <property type="entry name" value="Flavoprotein-like_sf"/>
</dbReference>
<feature type="domain" description="NADPH-dependent FMN reductase-like" evidence="1">
    <location>
        <begin position="1"/>
        <end position="143"/>
    </location>
</feature>
<evidence type="ECO:0000313" key="3">
    <source>
        <dbReference type="Proteomes" id="UP000502617"/>
    </source>
</evidence>
<sequence>MNILVQYGSLRDASFSRQLAHNVADILKGMGAEVRIQDPQLPLYDESLRPDPSVQSYMDNIEWANGFVWISPELHGTVSAVMKNQIDWMQLSNGAVRPTQGKTLALFQVEGGSQSFNTVNLLRQIGRWMRLLTIPNQSSIPKVYQEFENGVLKDSSFRDRVIDVCEELVKFTELTSDKIDWLTDRYSERKESASELEARMNLKEAL</sequence>
<evidence type="ECO:0000259" key="1">
    <source>
        <dbReference type="Pfam" id="PF03358"/>
    </source>
</evidence>
<dbReference type="RefSeq" id="YP_010669146.1">
    <property type="nucleotide sequence ID" value="NC_070959.1"/>
</dbReference>
<dbReference type="InterPro" id="IPR005025">
    <property type="entry name" value="FMN_Rdtase-like_dom"/>
</dbReference>
<dbReference type="PANTHER" id="PTHR43590:SF1">
    <property type="entry name" value="ARSENIC RESISTANCE PROTEIN ARSH (AFU_ORTHOLOGUE AFUA_5G15030)"/>
    <property type="match status" value="1"/>
</dbReference>
<dbReference type="InterPro" id="IPR014063">
    <property type="entry name" value="Arsenate-R_ArsH"/>
</dbReference>
<dbReference type="Pfam" id="PF03358">
    <property type="entry name" value="FMN_red"/>
    <property type="match status" value="1"/>
</dbReference>
<dbReference type="SUPFAM" id="SSF52218">
    <property type="entry name" value="Flavoproteins"/>
    <property type="match status" value="1"/>
</dbReference>
<dbReference type="KEGG" id="vg:77945300"/>
<organism evidence="2 3">
    <name type="scientific">Synechococcus phage S-N03</name>
    <dbReference type="NCBI Taxonomy" id="2718943"/>
    <lineage>
        <taxon>Viruses</taxon>
        <taxon>Duplodnaviria</taxon>
        <taxon>Heunggongvirae</taxon>
        <taxon>Uroviricota</taxon>
        <taxon>Caudoviricetes</taxon>
        <taxon>Pantevenvirales</taxon>
        <taxon>Kyanoviridae</taxon>
        <taxon>Huanghaivirus</taxon>
        <taxon>Huanghaivirus snothree</taxon>
    </lineage>
</organism>
<name>A0A6G8R5V1_9CAUD</name>
<dbReference type="PANTHER" id="PTHR43590">
    <property type="entry name" value="ARSENIC RESISTANCE PROTEIN ARSH (AFU_ORTHOLOGUE AFUA_5G15030)"/>
    <property type="match status" value="1"/>
</dbReference>
<keyword evidence="3" id="KW-1185">Reference proteome</keyword>
<proteinExistence type="predicted"/>
<dbReference type="GO" id="GO:0016655">
    <property type="term" value="F:oxidoreductase activity, acting on NAD(P)H, quinone or similar compound as acceptor"/>
    <property type="evidence" value="ECO:0007669"/>
    <property type="project" value="TreeGrafter"/>
</dbReference>
<accession>A0A6G8R5V1</accession>